<evidence type="ECO:0000256" key="11">
    <source>
        <dbReference type="ARBA" id="ARBA00032305"/>
    </source>
</evidence>
<dbReference type="SUPFAM" id="SSF89562">
    <property type="entry name" value="RraA-like"/>
    <property type="match status" value="1"/>
</dbReference>
<dbReference type="EMBL" id="BSET01000001">
    <property type="protein sequence ID" value="GLK00520.1"/>
    <property type="molecule type" value="Genomic_DNA"/>
</dbReference>
<organism evidence="14 15">
    <name type="scientific">Microbacterium keratanolyticum</name>
    <dbReference type="NCBI Taxonomy" id="67574"/>
    <lineage>
        <taxon>Bacteria</taxon>
        <taxon>Bacillati</taxon>
        <taxon>Actinomycetota</taxon>
        <taxon>Actinomycetes</taxon>
        <taxon>Micrococcales</taxon>
        <taxon>Microbacteriaceae</taxon>
        <taxon>Microbacterium</taxon>
    </lineage>
</organism>
<dbReference type="GO" id="GO:0046872">
    <property type="term" value="F:metal ion binding"/>
    <property type="evidence" value="ECO:0007669"/>
    <property type="project" value="UniProtKB-KW"/>
</dbReference>
<dbReference type="EC" id="4.1.3.17" evidence="5"/>
<dbReference type="Gene3D" id="3.50.30.40">
    <property type="entry name" value="Ribonuclease E inhibitor RraA/RraA-like"/>
    <property type="match status" value="1"/>
</dbReference>
<evidence type="ECO:0000256" key="9">
    <source>
        <dbReference type="ARBA" id="ARBA00029596"/>
    </source>
</evidence>
<name>A0A9W6HQG2_9MICO</name>
<evidence type="ECO:0000256" key="12">
    <source>
        <dbReference type="ARBA" id="ARBA00047973"/>
    </source>
</evidence>
<evidence type="ECO:0000256" key="4">
    <source>
        <dbReference type="ARBA" id="ARBA00011233"/>
    </source>
</evidence>
<dbReference type="GO" id="GO:0047443">
    <property type="term" value="F:4-hydroxy-4-methyl-2-oxoglutarate aldolase activity"/>
    <property type="evidence" value="ECO:0007669"/>
    <property type="project" value="UniProtKB-EC"/>
</dbReference>
<dbReference type="PANTHER" id="PTHR33254">
    <property type="entry name" value="4-HYDROXY-4-METHYL-2-OXOGLUTARATE ALDOLASE 3-RELATED"/>
    <property type="match status" value="1"/>
</dbReference>
<feature type="binding site" evidence="13">
    <location>
        <position position="109"/>
    </location>
    <ligand>
        <name>substrate</name>
    </ligand>
</feature>
<evidence type="ECO:0000256" key="7">
    <source>
        <dbReference type="ARBA" id="ARBA00016549"/>
    </source>
</evidence>
<evidence type="ECO:0000256" key="1">
    <source>
        <dbReference type="ARBA" id="ARBA00001342"/>
    </source>
</evidence>
<keyword evidence="13" id="KW-0460">Magnesium</keyword>
<evidence type="ECO:0000256" key="6">
    <source>
        <dbReference type="ARBA" id="ARBA00012947"/>
    </source>
</evidence>
<dbReference type="PANTHER" id="PTHR33254:SF4">
    <property type="entry name" value="4-HYDROXY-4-METHYL-2-OXOGLUTARATE ALDOLASE 3-RELATED"/>
    <property type="match status" value="1"/>
</dbReference>
<dbReference type="GO" id="GO:0008948">
    <property type="term" value="F:oxaloacetate decarboxylase activity"/>
    <property type="evidence" value="ECO:0007669"/>
    <property type="project" value="UniProtKB-EC"/>
</dbReference>
<evidence type="ECO:0000256" key="5">
    <source>
        <dbReference type="ARBA" id="ARBA00012213"/>
    </source>
</evidence>
<comment type="caution">
    <text evidence="14">The sequence shown here is derived from an EMBL/GenBank/DDBJ whole genome shotgun (WGS) entry which is preliminary data.</text>
</comment>
<sequence>MSEVSIQNEVDELLRLGSATLYEASGLDCFLDAAFRPSWEGATIVGRAFPVSAQIGDNLALHHGIAEAGEGDVLIVDGGGARFGYWGEVMTVAAQARGIRGLIIDGGVRDTAQMAALDFPAFSTSISIRGTIKQWPGTVGLPVTLRGRVIRRGDIVVADRDGVAIFPARAYGRVLDAARQRAEKEEVYMERLRGGETTLDAYGFRHLGEPLRDTDEVEAIAR</sequence>
<evidence type="ECO:0000256" key="8">
    <source>
        <dbReference type="ARBA" id="ARBA00025046"/>
    </source>
</evidence>
<reference evidence="14" key="1">
    <citation type="journal article" date="2014" name="Int. J. Syst. Evol. Microbiol.">
        <title>Complete genome sequence of Corynebacterium casei LMG S-19264T (=DSM 44701T), isolated from a smear-ripened cheese.</title>
        <authorList>
            <consortium name="US DOE Joint Genome Institute (JGI-PGF)"/>
            <person name="Walter F."/>
            <person name="Albersmeier A."/>
            <person name="Kalinowski J."/>
            <person name="Ruckert C."/>
        </authorList>
    </citation>
    <scope>NUCLEOTIDE SEQUENCE</scope>
    <source>
        <strain evidence="14">VKM Ac-1958</strain>
    </source>
</reference>
<dbReference type="InterPro" id="IPR036704">
    <property type="entry name" value="RraA/RraA-like_sf"/>
</dbReference>
<comment type="catalytic activity">
    <reaction evidence="1">
        <text>4-hydroxy-4-methyl-2-oxoglutarate = 2 pyruvate</text>
        <dbReference type="Rhea" id="RHEA:22748"/>
        <dbReference type="ChEBI" id="CHEBI:15361"/>
        <dbReference type="ChEBI" id="CHEBI:58276"/>
        <dbReference type="EC" id="4.1.3.17"/>
    </reaction>
</comment>
<feature type="binding site" evidence="13">
    <location>
        <begin position="87"/>
        <end position="90"/>
    </location>
    <ligand>
        <name>substrate</name>
    </ligand>
</feature>
<accession>A0A9W6HQG2</accession>
<protein>
    <recommendedName>
        <fullName evidence="7">Putative 4-hydroxy-4-methyl-2-oxoglutarate aldolase</fullName>
        <ecNumber evidence="6">4.1.1.112</ecNumber>
        <ecNumber evidence="5">4.1.3.17</ecNumber>
    </recommendedName>
    <alternativeName>
        <fullName evidence="11">Oxaloacetate decarboxylase</fullName>
    </alternativeName>
    <alternativeName>
        <fullName evidence="9">Regulator of ribonuclease activity homolog</fullName>
    </alternativeName>
    <alternativeName>
        <fullName evidence="10">RraA-like protein</fullName>
    </alternativeName>
</protein>
<dbReference type="RefSeq" id="WP_204938236.1">
    <property type="nucleotide sequence ID" value="NZ_BAAAUM010000001.1"/>
</dbReference>
<evidence type="ECO:0000313" key="14">
    <source>
        <dbReference type="EMBL" id="GLK00520.1"/>
    </source>
</evidence>
<comment type="function">
    <text evidence="8">Catalyzes the aldol cleavage of 4-hydroxy-4-methyl-2-oxoglutarate (HMG) into 2 molecules of pyruvate. Also contains a secondary oxaloacetate (OAA) decarboxylase activity due to the common pyruvate enolate transition state formed following C-C bond cleavage in the retro-aldol and decarboxylation reactions.</text>
</comment>
<dbReference type="CDD" id="cd16841">
    <property type="entry name" value="RraA_family"/>
    <property type="match status" value="1"/>
</dbReference>
<dbReference type="InterPro" id="IPR005493">
    <property type="entry name" value="RraA/RraA-like"/>
</dbReference>
<comment type="catalytic activity">
    <reaction evidence="12">
        <text>oxaloacetate + H(+) = pyruvate + CO2</text>
        <dbReference type="Rhea" id="RHEA:15641"/>
        <dbReference type="ChEBI" id="CHEBI:15361"/>
        <dbReference type="ChEBI" id="CHEBI:15378"/>
        <dbReference type="ChEBI" id="CHEBI:16452"/>
        <dbReference type="ChEBI" id="CHEBI:16526"/>
        <dbReference type="EC" id="4.1.1.112"/>
    </reaction>
</comment>
<evidence type="ECO:0000256" key="2">
    <source>
        <dbReference type="ARBA" id="ARBA00001968"/>
    </source>
</evidence>
<dbReference type="Proteomes" id="UP001142325">
    <property type="component" value="Unassembled WGS sequence"/>
</dbReference>
<evidence type="ECO:0000256" key="13">
    <source>
        <dbReference type="PIRSR" id="PIRSR605493-1"/>
    </source>
</evidence>
<comment type="cofactor">
    <cofactor evidence="13">
        <name>Mg(2+)</name>
        <dbReference type="ChEBI" id="CHEBI:18420"/>
    </cofactor>
</comment>
<reference evidence="14" key="2">
    <citation type="submission" date="2023-01" db="EMBL/GenBank/DDBJ databases">
        <authorList>
            <person name="Sun Q."/>
            <person name="Evtushenko L."/>
        </authorList>
    </citation>
    <scope>NUCLEOTIDE SEQUENCE</scope>
    <source>
        <strain evidence="14">VKM Ac-1958</strain>
    </source>
</reference>
<dbReference type="EC" id="4.1.1.112" evidence="6"/>
<keyword evidence="13" id="KW-0479">Metal-binding</keyword>
<keyword evidence="15" id="KW-1185">Reference proteome</keyword>
<evidence type="ECO:0000313" key="15">
    <source>
        <dbReference type="Proteomes" id="UP001142325"/>
    </source>
</evidence>
<proteinExistence type="inferred from homology"/>
<comment type="cofactor">
    <cofactor evidence="2">
        <name>a divalent metal cation</name>
        <dbReference type="ChEBI" id="CHEBI:60240"/>
    </cofactor>
</comment>
<gene>
    <name evidence="14" type="ORF">GCM10017596_02350</name>
</gene>
<comment type="similarity">
    <text evidence="3">Belongs to the class II aldolase/RraA-like family.</text>
</comment>
<comment type="subunit">
    <text evidence="4">Homotrimer.</text>
</comment>
<evidence type="ECO:0000256" key="10">
    <source>
        <dbReference type="ARBA" id="ARBA00030169"/>
    </source>
</evidence>
<dbReference type="AlphaFoldDB" id="A0A9W6HQG2"/>
<feature type="binding site" evidence="13">
    <location>
        <position position="110"/>
    </location>
    <ligand>
        <name>Mg(2+)</name>
        <dbReference type="ChEBI" id="CHEBI:18420"/>
    </ligand>
</feature>
<dbReference type="Pfam" id="PF03737">
    <property type="entry name" value="RraA-like"/>
    <property type="match status" value="1"/>
</dbReference>
<evidence type="ECO:0000256" key="3">
    <source>
        <dbReference type="ARBA" id="ARBA00008621"/>
    </source>
</evidence>